<comment type="caution">
    <text evidence="2">The sequence shown here is derived from an EMBL/GenBank/DDBJ whole genome shotgun (WGS) entry which is preliminary data.</text>
</comment>
<dbReference type="AlphaFoldDB" id="A0A9P9IV87"/>
<name>A0A9P9IV87_9HYPO</name>
<feature type="region of interest" description="Disordered" evidence="1">
    <location>
        <begin position="479"/>
        <end position="504"/>
    </location>
</feature>
<keyword evidence="3" id="KW-1185">Reference proteome</keyword>
<dbReference type="OrthoDB" id="5402392at2759"/>
<evidence type="ECO:0000313" key="2">
    <source>
        <dbReference type="EMBL" id="KAH7133576.1"/>
    </source>
</evidence>
<sequence length="522" mass="57009">MPNQPDVFEKFQSTLEPFIKPREQVNYIRRVLALHLGSCSHGGPLKQPVSLVNGSHDVAVGKELKGVQREYIEAFRANVAARRQYADVAQANPPRSSSPTEAQSGSLDFVEDRIALLKLQGKRERLCAVQKYLDLLIQKPAGSVEFLDPEDMFHSAGELPSVPKEVVNSLVAQQTTAKPDLKGQVAQLEKTVLRAKLLLRREEQLLRDARSGSHGIPDVISNGARLDALNATRNELITWIETELGKASGEEVDGGLDSVSKSQDKLAADSAAITTQLDAIKEKYARYLAARRSLLSTMGERPGTSQAPVLKAPDIAKQRNIEAEQTPSNYLLTPYIETLLSLSRNQRSTITQKSYINTTLNNEVKEACQVFSHLAEESQLLPLHPTSESSRRRSGLGEILTSNSDRAGFTGRIQPWVLAADSAKIATLEIVAEKVEGGQVALENSMKAIRGINLMLGQDETDEPETTKEEPIKDDIWLDTGAKSTAGTRKHTGKGKGAEKGPKDAWSIIHGNLGLIGHEEAA</sequence>
<gene>
    <name evidence="2" type="ORF">EDB81DRAFT_105983</name>
</gene>
<evidence type="ECO:0000313" key="3">
    <source>
        <dbReference type="Proteomes" id="UP000738349"/>
    </source>
</evidence>
<accession>A0A9P9IV87</accession>
<protein>
    <submittedName>
        <fullName evidence="2">Uncharacterized protein</fullName>
    </submittedName>
</protein>
<organism evidence="2 3">
    <name type="scientific">Dactylonectria macrodidyma</name>
    <dbReference type="NCBI Taxonomy" id="307937"/>
    <lineage>
        <taxon>Eukaryota</taxon>
        <taxon>Fungi</taxon>
        <taxon>Dikarya</taxon>
        <taxon>Ascomycota</taxon>
        <taxon>Pezizomycotina</taxon>
        <taxon>Sordariomycetes</taxon>
        <taxon>Hypocreomycetidae</taxon>
        <taxon>Hypocreales</taxon>
        <taxon>Nectriaceae</taxon>
        <taxon>Dactylonectria</taxon>
    </lineage>
</organism>
<proteinExistence type="predicted"/>
<evidence type="ECO:0000256" key="1">
    <source>
        <dbReference type="SAM" id="MobiDB-lite"/>
    </source>
</evidence>
<dbReference type="EMBL" id="JAGMUV010000015">
    <property type="protein sequence ID" value="KAH7133576.1"/>
    <property type="molecule type" value="Genomic_DNA"/>
</dbReference>
<dbReference type="Proteomes" id="UP000738349">
    <property type="component" value="Unassembled WGS sequence"/>
</dbReference>
<reference evidence="2" key="1">
    <citation type="journal article" date="2021" name="Nat. Commun.">
        <title>Genetic determinants of endophytism in the Arabidopsis root mycobiome.</title>
        <authorList>
            <person name="Mesny F."/>
            <person name="Miyauchi S."/>
            <person name="Thiergart T."/>
            <person name="Pickel B."/>
            <person name="Atanasova L."/>
            <person name="Karlsson M."/>
            <person name="Huettel B."/>
            <person name="Barry K.W."/>
            <person name="Haridas S."/>
            <person name="Chen C."/>
            <person name="Bauer D."/>
            <person name="Andreopoulos W."/>
            <person name="Pangilinan J."/>
            <person name="LaButti K."/>
            <person name="Riley R."/>
            <person name="Lipzen A."/>
            <person name="Clum A."/>
            <person name="Drula E."/>
            <person name="Henrissat B."/>
            <person name="Kohler A."/>
            <person name="Grigoriev I.V."/>
            <person name="Martin F.M."/>
            <person name="Hacquard S."/>
        </authorList>
    </citation>
    <scope>NUCLEOTIDE SEQUENCE</scope>
    <source>
        <strain evidence="2">MPI-CAGE-AT-0147</strain>
    </source>
</reference>